<comment type="caution">
    <text evidence="3">The sequence shown here is derived from an EMBL/GenBank/DDBJ whole genome shotgun (WGS) entry which is preliminary data.</text>
</comment>
<evidence type="ECO:0000313" key="4">
    <source>
        <dbReference type="Proteomes" id="UP000807769"/>
    </source>
</evidence>
<keyword evidence="1" id="KW-0812">Transmembrane</keyword>
<keyword evidence="1" id="KW-1133">Transmembrane helix</keyword>
<keyword evidence="4" id="KW-1185">Reference proteome</keyword>
<accession>A0A9P7EEZ6</accession>
<evidence type="ECO:0000256" key="2">
    <source>
        <dbReference type="SAM" id="SignalP"/>
    </source>
</evidence>
<protein>
    <submittedName>
        <fullName evidence="3">Uncharacterized protein</fullName>
    </submittedName>
</protein>
<dbReference type="RefSeq" id="XP_041194675.1">
    <property type="nucleotide sequence ID" value="XM_041335243.1"/>
</dbReference>
<name>A0A9P7EEZ6_9AGAM</name>
<keyword evidence="1" id="KW-0472">Membrane</keyword>
<feature type="chain" id="PRO_5040198329" evidence="2">
    <location>
        <begin position="28"/>
        <end position="118"/>
    </location>
</feature>
<dbReference type="GeneID" id="64629260"/>
<gene>
    <name evidence="3" type="ORF">BJ212DRAFT_1343765</name>
</gene>
<organism evidence="3 4">
    <name type="scientific">Suillus subaureus</name>
    <dbReference type="NCBI Taxonomy" id="48587"/>
    <lineage>
        <taxon>Eukaryota</taxon>
        <taxon>Fungi</taxon>
        <taxon>Dikarya</taxon>
        <taxon>Basidiomycota</taxon>
        <taxon>Agaricomycotina</taxon>
        <taxon>Agaricomycetes</taxon>
        <taxon>Agaricomycetidae</taxon>
        <taxon>Boletales</taxon>
        <taxon>Suillineae</taxon>
        <taxon>Suillaceae</taxon>
        <taxon>Suillus</taxon>
    </lineage>
</organism>
<evidence type="ECO:0000313" key="3">
    <source>
        <dbReference type="EMBL" id="KAG1818998.1"/>
    </source>
</evidence>
<reference evidence="3" key="1">
    <citation type="journal article" date="2020" name="New Phytol.">
        <title>Comparative genomics reveals dynamic genome evolution in host specialist ectomycorrhizal fungi.</title>
        <authorList>
            <person name="Lofgren L.A."/>
            <person name="Nguyen N.H."/>
            <person name="Vilgalys R."/>
            <person name="Ruytinx J."/>
            <person name="Liao H.L."/>
            <person name="Branco S."/>
            <person name="Kuo A."/>
            <person name="LaButti K."/>
            <person name="Lipzen A."/>
            <person name="Andreopoulos W."/>
            <person name="Pangilinan J."/>
            <person name="Riley R."/>
            <person name="Hundley H."/>
            <person name="Na H."/>
            <person name="Barry K."/>
            <person name="Grigoriev I.V."/>
            <person name="Stajich J.E."/>
            <person name="Kennedy P.G."/>
        </authorList>
    </citation>
    <scope>NUCLEOTIDE SEQUENCE</scope>
    <source>
        <strain evidence="3">MN1</strain>
    </source>
</reference>
<dbReference type="EMBL" id="JABBWG010000010">
    <property type="protein sequence ID" value="KAG1818998.1"/>
    <property type="molecule type" value="Genomic_DNA"/>
</dbReference>
<feature type="transmembrane region" description="Helical" evidence="1">
    <location>
        <begin position="96"/>
        <end position="117"/>
    </location>
</feature>
<proteinExistence type="predicted"/>
<dbReference type="AlphaFoldDB" id="A0A9P7EEZ6"/>
<dbReference type="Proteomes" id="UP000807769">
    <property type="component" value="Unassembled WGS sequence"/>
</dbReference>
<evidence type="ECO:0000256" key="1">
    <source>
        <dbReference type="SAM" id="Phobius"/>
    </source>
</evidence>
<feature type="signal peptide" evidence="2">
    <location>
        <begin position="1"/>
        <end position="27"/>
    </location>
</feature>
<keyword evidence="2" id="KW-0732">Signal</keyword>
<sequence length="118" mass="13276">MQLRLMVSKPACFISHFVMMLLMPSFGSRFKVYTRAEDIVDHTRTVKICGCFLPFDCSEDPLPVLPGWNALQWCIKSLLHFEVFHSAALKSKSRHLGALFVLATCMVHFTVILSGSIG</sequence>